<dbReference type="STRING" id="94643.A0A2A9ME34"/>
<dbReference type="Pfam" id="PF10213">
    <property type="entry name" value="MRP-S28"/>
    <property type="match status" value="1"/>
</dbReference>
<evidence type="ECO:0000256" key="1">
    <source>
        <dbReference type="SAM" id="MobiDB-lite"/>
    </source>
</evidence>
<dbReference type="KEGG" id="bbes:BESB_065640"/>
<dbReference type="EMBL" id="NWUJ01000006">
    <property type="protein sequence ID" value="PFH34531.1"/>
    <property type="molecule type" value="Genomic_DNA"/>
</dbReference>
<organism evidence="3 4">
    <name type="scientific">Besnoitia besnoiti</name>
    <name type="common">Apicomplexan protozoan</name>
    <dbReference type="NCBI Taxonomy" id="94643"/>
    <lineage>
        <taxon>Eukaryota</taxon>
        <taxon>Sar</taxon>
        <taxon>Alveolata</taxon>
        <taxon>Apicomplexa</taxon>
        <taxon>Conoidasida</taxon>
        <taxon>Coccidia</taxon>
        <taxon>Eucoccidiorida</taxon>
        <taxon>Eimeriorina</taxon>
        <taxon>Sarcocystidae</taxon>
        <taxon>Besnoitia</taxon>
    </lineage>
</organism>
<evidence type="ECO:0000313" key="3">
    <source>
        <dbReference type="EMBL" id="PFH34531.1"/>
    </source>
</evidence>
<gene>
    <name evidence="3" type="ORF">BESB_065640</name>
</gene>
<feature type="region of interest" description="Disordered" evidence="1">
    <location>
        <begin position="339"/>
        <end position="373"/>
    </location>
</feature>
<dbReference type="RefSeq" id="XP_029218540.1">
    <property type="nucleotide sequence ID" value="XM_029364957.1"/>
</dbReference>
<feature type="domain" description="Small ribosomal subunit protein mS35 mitochondrial conserved" evidence="2">
    <location>
        <begin position="417"/>
        <end position="491"/>
    </location>
</feature>
<name>A0A2A9ME34_BESBE</name>
<sequence>MSSAARVTGEAFGSFPRHGGREVPFPAKSFRYSAAKPSRGNFLARSSDPPAHPPLLRCADVLRRKVKPDSSAYRLPPETGRFPSSAPFAFESQTRALQLVPLTLPRCRRLSSLGNVEDTPLSRLPRSWSLRSFCAMDGNGSTSSSCLRLPLASSRSAPRLALSSFSSSSISAPTGRRESTLSRVCFSAARAAPSSSVCAFRHSSGSSRLFSHATPGSSLGGSVPCVSAFLGEMREGALDLFVPGGGSSWMQVRWKKKRGKKEKVVLTAEQIATKTKAPLIRLEDRITPEPPASLARNIRSQISRAVAGWKTKRMFTYRNKYRFRRLVGMTHDVDSDDEFAHESAAKGEKRSQGQSDGADGDRTSGGRQKGSRFVGRTFVTPLTKLQHQAVLPRSPLHARFDFPHTLHYDVFWGPPQVEEEPNKTACCVSFRVADLKLSARQEQRLLDILGPERYDEQTGIACLEADAFPQLNHNAAYLGDLLQQLMREVKKA</sequence>
<dbReference type="OrthoDB" id="5307821at2759"/>
<proteinExistence type="predicted"/>
<dbReference type="InterPro" id="IPR019349">
    <property type="entry name" value="Ribosomal_mS35_mit"/>
</dbReference>
<feature type="region of interest" description="Disordered" evidence="1">
    <location>
        <begin position="1"/>
        <end position="23"/>
    </location>
</feature>
<accession>A0A2A9ME34</accession>
<evidence type="ECO:0000313" key="4">
    <source>
        <dbReference type="Proteomes" id="UP000224006"/>
    </source>
</evidence>
<dbReference type="Proteomes" id="UP000224006">
    <property type="component" value="Chromosome VI"/>
</dbReference>
<dbReference type="GeneID" id="40311490"/>
<protein>
    <recommendedName>
        <fullName evidence="2">Small ribosomal subunit protein mS35 mitochondrial conserved domain-containing protein</fullName>
    </recommendedName>
</protein>
<evidence type="ECO:0000259" key="2">
    <source>
        <dbReference type="Pfam" id="PF10213"/>
    </source>
</evidence>
<feature type="compositionally biased region" description="Basic and acidic residues" evidence="1">
    <location>
        <begin position="339"/>
        <end position="351"/>
    </location>
</feature>
<comment type="caution">
    <text evidence="3">The sequence shown here is derived from an EMBL/GenBank/DDBJ whole genome shotgun (WGS) entry which is preliminary data.</text>
</comment>
<keyword evidence="4" id="KW-1185">Reference proteome</keyword>
<reference evidence="3 4" key="1">
    <citation type="submission" date="2017-09" db="EMBL/GenBank/DDBJ databases">
        <title>Genome sequencing of Besnoitia besnoiti strain Bb-Ger1.</title>
        <authorList>
            <person name="Schares G."/>
            <person name="Venepally P."/>
            <person name="Lorenzi H.A."/>
        </authorList>
    </citation>
    <scope>NUCLEOTIDE SEQUENCE [LARGE SCALE GENOMIC DNA]</scope>
    <source>
        <strain evidence="3 4">Bb-Ger1</strain>
    </source>
</reference>
<dbReference type="VEuPathDB" id="ToxoDB:BESB_065640"/>
<dbReference type="AlphaFoldDB" id="A0A2A9ME34"/>